<dbReference type="Proteomes" id="UP000800093">
    <property type="component" value="Unassembled WGS sequence"/>
</dbReference>
<reference evidence="2" key="1">
    <citation type="journal article" date="2020" name="Stud. Mycol.">
        <title>101 Dothideomycetes genomes: A test case for predicting lifestyles and emergence of pathogens.</title>
        <authorList>
            <person name="Haridas S."/>
            <person name="Albert R."/>
            <person name="Binder M."/>
            <person name="Bloem J."/>
            <person name="LaButti K."/>
            <person name="Salamov A."/>
            <person name="Andreopoulos B."/>
            <person name="Baker S."/>
            <person name="Barry K."/>
            <person name="Bills G."/>
            <person name="Bluhm B."/>
            <person name="Cannon C."/>
            <person name="Castanera R."/>
            <person name="Culley D."/>
            <person name="Daum C."/>
            <person name="Ezra D."/>
            <person name="Gonzalez J."/>
            <person name="Henrissat B."/>
            <person name="Kuo A."/>
            <person name="Liang C."/>
            <person name="Lipzen A."/>
            <person name="Lutzoni F."/>
            <person name="Magnuson J."/>
            <person name="Mondo S."/>
            <person name="Nolan M."/>
            <person name="Ohm R."/>
            <person name="Pangilinan J."/>
            <person name="Park H.-J."/>
            <person name="Ramirez L."/>
            <person name="Alfaro M."/>
            <person name="Sun H."/>
            <person name="Tritt A."/>
            <person name="Yoshinaga Y."/>
            <person name="Zwiers L.-H."/>
            <person name="Turgeon B."/>
            <person name="Goodwin S."/>
            <person name="Spatafora J."/>
            <person name="Crous P."/>
            <person name="Grigoriev I."/>
        </authorList>
    </citation>
    <scope>NUCLEOTIDE SEQUENCE [LARGE SCALE GENOMIC DNA]</scope>
    <source>
        <strain evidence="2">CBS 304.66</strain>
    </source>
</reference>
<dbReference type="AlphaFoldDB" id="A0A9P4K698"/>
<evidence type="ECO:0008006" key="3">
    <source>
        <dbReference type="Google" id="ProtNLM"/>
    </source>
</evidence>
<proteinExistence type="predicted"/>
<name>A0A9P4K698_9PLEO</name>
<evidence type="ECO:0000313" key="2">
    <source>
        <dbReference type="Proteomes" id="UP000800093"/>
    </source>
</evidence>
<evidence type="ECO:0000313" key="1">
    <source>
        <dbReference type="EMBL" id="KAF2262052.1"/>
    </source>
</evidence>
<accession>A0A9P4K698</accession>
<dbReference type="EMBL" id="ML986645">
    <property type="protein sequence ID" value="KAF2262052.1"/>
    <property type="molecule type" value="Genomic_DNA"/>
</dbReference>
<gene>
    <name evidence="1" type="ORF">CC78DRAFT_535112</name>
</gene>
<protein>
    <recommendedName>
        <fullName evidence="3">F-box domain-containing protein</fullName>
    </recommendedName>
</protein>
<keyword evidence="2" id="KW-1185">Reference proteome</keyword>
<dbReference type="OrthoDB" id="3783332at2759"/>
<comment type="caution">
    <text evidence="1">The sequence shown here is derived from an EMBL/GenBank/DDBJ whole genome shotgun (WGS) entry which is preliminary data.</text>
</comment>
<organism evidence="1 2">
    <name type="scientific">Lojkania enalia</name>
    <dbReference type="NCBI Taxonomy" id="147567"/>
    <lineage>
        <taxon>Eukaryota</taxon>
        <taxon>Fungi</taxon>
        <taxon>Dikarya</taxon>
        <taxon>Ascomycota</taxon>
        <taxon>Pezizomycotina</taxon>
        <taxon>Dothideomycetes</taxon>
        <taxon>Pleosporomycetidae</taxon>
        <taxon>Pleosporales</taxon>
        <taxon>Pleosporales incertae sedis</taxon>
        <taxon>Lojkania</taxon>
    </lineage>
</organism>
<sequence length="132" mass="15120">MDPADESLPFGIGQLPDELLLDIIHRVTPIRGFLSYQSSEQSRKKENRCRLSGLRSLTLTSQKLHLITHPILYQAFIQFHPSLRTHFFLRTILKKPSLASHIQYIETLRPIYSEGSRTTLTAEETCTIQGQS</sequence>